<dbReference type="AlphaFoldDB" id="A0A6J1ENU2"/>
<keyword evidence="15 21" id="KW-1133">Transmembrane helix</keyword>
<evidence type="ECO:0000256" key="3">
    <source>
        <dbReference type="ARBA" id="ARBA00008536"/>
    </source>
</evidence>
<evidence type="ECO:0000256" key="5">
    <source>
        <dbReference type="ARBA" id="ARBA00012513"/>
    </source>
</evidence>
<dbReference type="GO" id="GO:0005524">
    <property type="term" value="F:ATP binding"/>
    <property type="evidence" value="ECO:0007669"/>
    <property type="project" value="UniProtKB-UniRule"/>
</dbReference>
<keyword evidence="6" id="KW-1003">Cell membrane</keyword>
<keyword evidence="14 19" id="KW-0067">ATP-binding</keyword>
<dbReference type="GO" id="GO:0004674">
    <property type="term" value="F:protein serine/threonine kinase activity"/>
    <property type="evidence" value="ECO:0007669"/>
    <property type="project" value="UniProtKB-KW"/>
</dbReference>
<dbReference type="GO" id="GO:0005886">
    <property type="term" value="C:plasma membrane"/>
    <property type="evidence" value="ECO:0007669"/>
    <property type="project" value="UniProtKB-SubCell"/>
</dbReference>
<evidence type="ECO:0000256" key="2">
    <source>
        <dbReference type="ARBA" id="ARBA00007606"/>
    </source>
</evidence>
<dbReference type="InterPro" id="IPR017441">
    <property type="entry name" value="Protein_kinase_ATP_BS"/>
</dbReference>
<dbReference type="SUPFAM" id="SSF49899">
    <property type="entry name" value="Concanavalin A-like lectins/glucanases"/>
    <property type="match status" value="1"/>
</dbReference>
<evidence type="ECO:0000313" key="23">
    <source>
        <dbReference type="Proteomes" id="UP000504609"/>
    </source>
</evidence>
<comment type="similarity">
    <text evidence="2">Belongs to the leguminous lectin family.</text>
</comment>
<dbReference type="Pfam" id="PF00139">
    <property type="entry name" value="Lectin_legB"/>
    <property type="match status" value="1"/>
</dbReference>
<dbReference type="PROSITE" id="PS00107">
    <property type="entry name" value="PROTEIN_KINASE_ATP"/>
    <property type="match status" value="1"/>
</dbReference>
<dbReference type="SUPFAM" id="SSF56112">
    <property type="entry name" value="Protein kinase-like (PK-like)"/>
    <property type="match status" value="1"/>
</dbReference>
<evidence type="ECO:0000256" key="13">
    <source>
        <dbReference type="ARBA" id="ARBA00022777"/>
    </source>
</evidence>
<feature type="compositionally biased region" description="Polar residues" evidence="20">
    <location>
        <begin position="648"/>
        <end position="661"/>
    </location>
</feature>
<dbReference type="PROSITE" id="PS50011">
    <property type="entry name" value="PROTEIN_KINASE_DOM"/>
    <property type="match status" value="1"/>
</dbReference>
<organism evidence="23 24">
    <name type="scientific">Cucurbita moschata</name>
    <name type="common">Winter crookneck squash</name>
    <name type="synonym">Cucurbita pepo var. moschata</name>
    <dbReference type="NCBI Taxonomy" id="3662"/>
    <lineage>
        <taxon>Eukaryota</taxon>
        <taxon>Viridiplantae</taxon>
        <taxon>Streptophyta</taxon>
        <taxon>Embryophyta</taxon>
        <taxon>Tracheophyta</taxon>
        <taxon>Spermatophyta</taxon>
        <taxon>Magnoliopsida</taxon>
        <taxon>eudicotyledons</taxon>
        <taxon>Gunneridae</taxon>
        <taxon>Pentapetalae</taxon>
        <taxon>rosids</taxon>
        <taxon>fabids</taxon>
        <taxon>Cucurbitales</taxon>
        <taxon>Cucurbitaceae</taxon>
        <taxon>Cucurbiteae</taxon>
        <taxon>Cucurbita</taxon>
    </lineage>
</organism>
<dbReference type="GeneID" id="111436006"/>
<evidence type="ECO:0000256" key="21">
    <source>
        <dbReference type="SAM" id="Phobius"/>
    </source>
</evidence>
<dbReference type="InterPro" id="IPR001220">
    <property type="entry name" value="Legume_lectin_dom"/>
</dbReference>
<evidence type="ECO:0000256" key="4">
    <source>
        <dbReference type="ARBA" id="ARBA00010217"/>
    </source>
</evidence>
<dbReference type="PROSITE" id="PS00307">
    <property type="entry name" value="LECTIN_LEGUME_BETA"/>
    <property type="match status" value="1"/>
</dbReference>
<keyword evidence="18" id="KW-0325">Glycoprotein</keyword>
<evidence type="ECO:0000256" key="1">
    <source>
        <dbReference type="ARBA" id="ARBA00004251"/>
    </source>
</evidence>
<evidence type="ECO:0000256" key="11">
    <source>
        <dbReference type="ARBA" id="ARBA00022734"/>
    </source>
</evidence>
<dbReference type="FunFam" id="1.10.510.10:FF:000444">
    <property type="entry name" value="probable L-type lectin-domain containing receptor kinase S.5"/>
    <property type="match status" value="1"/>
</dbReference>
<dbReference type="InterPro" id="IPR019825">
    <property type="entry name" value="Lectin_legB_Mn/Ca_BS"/>
</dbReference>
<evidence type="ECO:0000256" key="12">
    <source>
        <dbReference type="ARBA" id="ARBA00022741"/>
    </source>
</evidence>
<evidence type="ECO:0000256" key="10">
    <source>
        <dbReference type="ARBA" id="ARBA00022729"/>
    </source>
</evidence>
<feature type="binding site" evidence="19">
    <location>
        <position position="370"/>
    </location>
    <ligand>
        <name>ATP</name>
        <dbReference type="ChEBI" id="CHEBI:30616"/>
    </ligand>
</feature>
<name>A0A6J1ENU2_CUCMO</name>
<evidence type="ECO:0000256" key="19">
    <source>
        <dbReference type="PROSITE-ProRule" id="PRU10141"/>
    </source>
</evidence>
<feature type="domain" description="Protein kinase" evidence="22">
    <location>
        <begin position="342"/>
        <end position="622"/>
    </location>
</feature>
<keyword evidence="7" id="KW-0723">Serine/threonine-protein kinase</keyword>
<keyword evidence="17 24" id="KW-0675">Receptor</keyword>
<comment type="similarity">
    <text evidence="4">In the C-terminal section; belongs to the protein kinase superfamily. Ser/Thr protein kinase family.</text>
</comment>
<keyword evidence="12 19" id="KW-0547">Nucleotide-binding</keyword>
<evidence type="ECO:0000313" key="24">
    <source>
        <dbReference type="RefSeq" id="XP_022929469.1"/>
    </source>
</evidence>
<dbReference type="FunFam" id="3.30.200.20:FF:000476">
    <property type="entry name" value="Probable L-type lectin-domain containing receptor kinase S.5"/>
    <property type="match status" value="1"/>
</dbReference>
<evidence type="ECO:0000256" key="18">
    <source>
        <dbReference type="ARBA" id="ARBA00023180"/>
    </source>
</evidence>
<evidence type="ECO:0000256" key="9">
    <source>
        <dbReference type="ARBA" id="ARBA00022692"/>
    </source>
</evidence>
<keyword evidence="16 21" id="KW-0472">Membrane</keyword>
<feature type="transmembrane region" description="Helical" evidence="21">
    <location>
        <begin position="272"/>
        <end position="298"/>
    </location>
</feature>
<reference evidence="24" key="1">
    <citation type="submission" date="2025-08" db="UniProtKB">
        <authorList>
            <consortium name="RefSeq"/>
        </authorList>
    </citation>
    <scope>IDENTIFICATION</scope>
    <source>
        <tissue evidence="24">Young leaves</tissue>
    </source>
</reference>
<comment type="subcellular location">
    <subcellularLocation>
        <location evidence="1">Cell membrane</location>
        <topology evidence="1">Single-pass type I membrane protein</topology>
    </subcellularLocation>
</comment>
<dbReference type="Proteomes" id="UP000504609">
    <property type="component" value="Unplaced"/>
</dbReference>
<dbReference type="InterPro" id="IPR050528">
    <property type="entry name" value="L-type_Lectin-RKs"/>
</dbReference>
<proteinExistence type="inferred from homology"/>
<dbReference type="RefSeq" id="XP_022929469.1">
    <property type="nucleotide sequence ID" value="XM_023073701.1"/>
</dbReference>
<keyword evidence="11" id="KW-0430">Lectin</keyword>
<dbReference type="KEGG" id="cmos:111436006"/>
<keyword evidence="13 24" id="KW-0418">Kinase</keyword>
<feature type="region of interest" description="Disordered" evidence="20">
    <location>
        <begin position="622"/>
        <end position="661"/>
    </location>
</feature>
<evidence type="ECO:0000256" key="17">
    <source>
        <dbReference type="ARBA" id="ARBA00023170"/>
    </source>
</evidence>
<dbReference type="Gene3D" id="2.60.120.200">
    <property type="match status" value="1"/>
</dbReference>
<dbReference type="FunFam" id="2.60.120.200:FF:000198">
    <property type="entry name" value="Probable L-type lectin-domain containing receptor kinase S.5"/>
    <property type="match status" value="1"/>
</dbReference>
<dbReference type="SMR" id="A0A6J1ENU2"/>
<comment type="similarity">
    <text evidence="3">In the N-terminal section; belongs to the leguminous lectin family.</text>
</comment>
<evidence type="ECO:0000256" key="15">
    <source>
        <dbReference type="ARBA" id="ARBA00022989"/>
    </source>
</evidence>
<dbReference type="Pfam" id="PF00069">
    <property type="entry name" value="Pkinase"/>
    <property type="match status" value="1"/>
</dbReference>
<dbReference type="PANTHER" id="PTHR27007">
    <property type="match status" value="1"/>
</dbReference>
<dbReference type="Gene3D" id="3.30.200.20">
    <property type="entry name" value="Phosphorylase Kinase, domain 1"/>
    <property type="match status" value="1"/>
</dbReference>
<dbReference type="SMART" id="SM00220">
    <property type="entry name" value="S_TKc"/>
    <property type="match status" value="1"/>
</dbReference>
<dbReference type="PROSITE" id="PS00108">
    <property type="entry name" value="PROTEIN_KINASE_ST"/>
    <property type="match status" value="1"/>
</dbReference>
<evidence type="ECO:0000259" key="22">
    <source>
        <dbReference type="PROSITE" id="PS50011"/>
    </source>
</evidence>
<keyword evidence="8" id="KW-0808">Transferase</keyword>
<accession>A0A6J1ENU2</accession>
<dbReference type="EC" id="2.7.11.1" evidence="5"/>
<evidence type="ECO:0000256" key="8">
    <source>
        <dbReference type="ARBA" id="ARBA00022679"/>
    </source>
</evidence>
<sequence>MSSSLAKIRILLLVAAVFFGGAVVPTRCLYFNFPSFPNNSTEDLNLYNNARIFKDAIQVTPDVRGASIANESGRAVYKVPFLIRNNGKIASFNTTFELNISPVSTPVGGEGLAFILAADGSPPADSDGQWLGIVNASTNGTPEAQIVAVEFDTRKSFPQDIDSNHVGLNLNSVFSIIEQPLSEFGVNLSSGISVFAMIRYDGENISVFVSMSNKTEDLLKNNVIFQVLNLSILPDNVYVGFSGSTSDFTQLNCVKSWQFNGTDVSDGRHKRLWIWLTVGVVGGVVICGAVIGLVYHFWMRKRVLNYPEEPYEGIEHQLQHISIAPRAQKFGLRELTKATGNFNPKNSLGKGGFGTVYKGNLMNRDVAVKKISEDSRQGKQEFIAEVATIGSLHHKNLVKLIGWCYEKRDLLLVYEYMPNGSLDKLIFGCDKMGVSSWETRQNIICGVAEALDYLHNGCEKTVLHRDVKSSNIMLDSKFEAKLGDFGLARTMRRTDQTHHSTREIAGTPGYMAPEIFLTSRATAETDVYAFGVLVLEVICGRRPGNPLDLGSYDGSIAHWVWEFHKEQRLVEAVDEGLEGQFVREEIEYLLILGLACCHPNPLQRPTMRNVLQVLKGEANPPILPDERPSFVWPPMPPSFKDDTDSSLKDSQLTPFTELSGR</sequence>
<evidence type="ECO:0000256" key="6">
    <source>
        <dbReference type="ARBA" id="ARBA00022475"/>
    </source>
</evidence>
<dbReference type="InterPro" id="IPR011009">
    <property type="entry name" value="Kinase-like_dom_sf"/>
</dbReference>
<dbReference type="CDD" id="cd06899">
    <property type="entry name" value="lectin_legume_LecRK_Arcelin_ConA"/>
    <property type="match status" value="1"/>
</dbReference>
<dbReference type="GO" id="GO:0030246">
    <property type="term" value="F:carbohydrate binding"/>
    <property type="evidence" value="ECO:0007669"/>
    <property type="project" value="UniProtKB-KW"/>
</dbReference>
<dbReference type="InterPro" id="IPR013320">
    <property type="entry name" value="ConA-like_dom_sf"/>
</dbReference>
<gene>
    <name evidence="24" type="primary">LOC111436006</name>
</gene>
<dbReference type="InterPro" id="IPR000719">
    <property type="entry name" value="Prot_kinase_dom"/>
</dbReference>
<dbReference type="CDD" id="cd14066">
    <property type="entry name" value="STKc_IRAK"/>
    <property type="match status" value="1"/>
</dbReference>
<dbReference type="Gene3D" id="1.10.510.10">
    <property type="entry name" value="Transferase(Phosphotransferase) domain 1"/>
    <property type="match status" value="1"/>
</dbReference>
<evidence type="ECO:0000256" key="20">
    <source>
        <dbReference type="SAM" id="MobiDB-lite"/>
    </source>
</evidence>
<evidence type="ECO:0000256" key="16">
    <source>
        <dbReference type="ARBA" id="ARBA00023136"/>
    </source>
</evidence>
<keyword evidence="10" id="KW-0732">Signal</keyword>
<evidence type="ECO:0000256" key="7">
    <source>
        <dbReference type="ARBA" id="ARBA00022527"/>
    </source>
</evidence>
<keyword evidence="23" id="KW-1185">Reference proteome</keyword>
<dbReference type="InterPro" id="IPR008271">
    <property type="entry name" value="Ser/Thr_kinase_AS"/>
</dbReference>
<keyword evidence="9 21" id="KW-0812">Transmembrane</keyword>
<evidence type="ECO:0000256" key="14">
    <source>
        <dbReference type="ARBA" id="ARBA00022840"/>
    </source>
</evidence>
<protein>
    <recommendedName>
        <fullName evidence="5">non-specific serine/threonine protein kinase</fullName>
        <ecNumber evidence="5">2.7.11.1</ecNumber>
    </recommendedName>
</protein>